<evidence type="ECO:0000256" key="3">
    <source>
        <dbReference type="ARBA" id="ARBA00022898"/>
    </source>
</evidence>
<dbReference type="EMBL" id="DF976999">
    <property type="protein sequence ID" value="GAQ24600.1"/>
    <property type="molecule type" value="Genomic_DNA"/>
</dbReference>
<dbReference type="InterPro" id="IPR027278">
    <property type="entry name" value="ACCD_DCysDesulf"/>
</dbReference>
<dbReference type="InterPro" id="IPR001926">
    <property type="entry name" value="TrpB-like_PALP"/>
</dbReference>
<dbReference type="Proteomes" id="UP000062160">
    <property type="component" value="Unassembled WGS sequence"/>
</dbReference>
<reference evidence="7" key="1">
    <citation type="journal article" date="2016" name="Genome Announc.">
        <title>Draft Genome Sequence of the Syntrophic Lactate-Degrading Bacterium Tepidanaerobacter syntrophicus JLT.</title>
        <authorList>
            <person name="Matsuura N."/>
            <person name="Ohashi A."/>
            <person name="Tourlousse D.M."/>
            <person name="Sekiguchi Y."/>
        </authorList>
    </citation>
    <scope>NUCLEOTIDE SEQUENCE [LARGE SCALE GENOMIC DNA]</scope>
    <source>
        <strain evidence="7">JL</strain>
    </source>
</reference>
<dbReference type="Gene3D" id="3.40.50.1100">
    <property type="match status" value="2"/>
</dbReference>
<evidence type="ECO:0000256" key="1">
    <source>
        <dbReference type="ARBA" id="ARBA00001933"/>
    </source>
</evidence>
<feature type="domain" description="Tryptophan synthase beta chain-like PALP" evidence="6">
    <location>
        <begin position="13"/>
        <end position="316"/>
    </location>
</feature>
<dbReference type="AlphaFoldDB" id="A0A0U9I3F7"/>
<comment type="similarity">
    <text evidence="2">Belongs to the ACC deaminase/D-cysteine desulfhydrase family.</text>
</comment>
<dbReference type="GO" id="GO:1901605">
    <property type="term" value="P:alpha-amino acid metabolic process"/>
    <property type="evidence" value="ECO:0007669"/>
    <property type="project" value="UniProtKB-ARBA"/>
</dbReference>
<keyword evidence="8" id="KW-1185">Reference proteome</keyword>
<dbReference type="RefSeq" id="WP_059031648.1">
    <property type="nucleotide sequence ID" value="NZ_BSDW01000001.1"/>
</dbReference>
<comment type="cofactor">
    <cofactor evidence="1">
        <name>pyridoxal 5'-phosphate</name>
        <dbReference type="ChEBI" id="CHEBI:597326"/>
    </cofactor>
</comment>
<keyword evidence="7" id="KW-0456">Lyase</keyword>
<dbReference type="InterPro" id="IPR036052">
    <property type="entry name" value="TrpB-like_PALP_sf"/>
</dbReference>
<keyword evidence="3 5" id="KW-0663">Pyridoxal phosphate</keyword>
<dbReference type="GO" id="GO:0019148">
    <property type="term" value="F:D-cysteine desulfhydrase activity"/>
    <property type="evidence" value="ECO:0007669"/>
    <property type="project" value="TreeGrafter"/>
</dbReference>
<dbReference type="NCBIfam" id="TIGR01275">
    <property type="entry name" value="ACC_deam_rel"/>
    <property type="match status" value="1"/>
</dbReference>
<name>A0A0U9I3F7_9FIRM</name>
<dbReference type="PANTHER" id="PTHR43780">
    <property type="entry name" value="1-AMINOCYCLOPROPANE-1-CARBOXYLATE DEAMINASE-RELATED"/>
    <property type="match status" value="1"/>
</dbReference>
<gene>
    <name evidence="7" type="ORF">TSYNT_5447</name>
</gene>
<evidence type="ECO:0000313" key="8">
    <source>
        <dbReference type="Proteomes" id="UP000062160"/>
    </source>
</evidence>
<organism evidence="7">
    <name type="scientific">Tepidanaerobacter syntrophicus</name>
    <dbReference type="NCBI Taxonomy" id="224999"/>
    <lineage>
        <taxon>Bacteria</taxon>
        <taxon>Bacillati</taxon>
        <taxon>Bacillota</taxon>
        <taxon>Clostridia</taxon>
        <taxon>Thermosediminibacterales</taxon>
        <taxon>Tepidanaerobacteraceae</taxon>
        <taxon>Tepidanaerobacter</taxon>
    </lineage>
</organism>
<dbReference type="InterPro" id="IPR005966">
    <property type="entry name" value="D-Cys_desShydrase"/>
</dbReference>
<protein>
    <submittedName>
        <fullName evidence="7">L-cysteate sulfo-lyase</fullName>
    </submittedName>
</protein>
<evidence type="ECO:0000256" key="5">
    <source>
        <dbReference type="PIRSR" id="PIRSR006278-2"/>
    </source>
</evidence>
<evidence type="ECO:0000313" key="7">
    <source>
        <dbReference type="EMBL" id="GAQ24600.1"/>
    </source>
</evidence>
<accession>A0A0U9I3F7</accession>
<dbReference type="SUPFAM" id="SSF53686">
    <property type="entry name" value="Tryptophan synthase beta subunit-like PLP-dependent enzymes"/>
    <property type="match status" value="1"/>
</dbReference>
<evidence type="ECO:0000256" key="4">
    <source>
        <dbReference type="PIRSR" id="PIRSR006278-1"/>
    </source>
</evidence>
<evidence type="ECO:0000259" key="6">
    <source>
        <dbReference type="Pfam" id="PF00291"/>
    </source>
</evidence>
<evidence type="ECO:0000256" key="2">
    <source>
        <dbReference type="ARBA" id="ARBA00008639"/>
    </source>
</evidence>
<proteinExistence type="inferred from homology"/>
<sequence>MTGLNLPRVKLCQLPTDLDLASNLSKKLGDVNIYFKRDDNTGLAIGGNKGRKLEFLLADALKKEADVIITTGSIQSNHTRMTCAACRKLGLDVILMLKGKKPAQFQGNLLLEKLMNADMRFFDVSSYNEIGIEADKLMDELRAKGKNPYFIPVGGSIGLGACGYVDCALELFSQADSQNLRIDYIVNAVGSGGTSAGLEVGVRLAKRDAKVVGISVDSEKSVFKQDISRIAQDSISLLGADLEILPDEIIVFDEYIGESGYGKPSRQGVEAIKFTAETEGIILDPVYSGKAMAGLIDLVKKGFFEKGSNIIFIHTGGTPALFDMLVENSD</sequence>
<dbReference type="STRING" id="224999.GCA_001485475_00600"/>
<dbReference type="PIRSF" id="PIRSF006278">
    <property type="entry name" value="ACCD_DCysDesulf"/>
    <property type="match status" value="1"/>
</dbReference>
<feature type="modified residue" description="N6-(pyridoxal phosphate)lysine" evidence="5">
    <location>
        <position position="49"/>
    </location>
</feature>
<dbReference type="PANTHER" id="PTHR43780:SF2">
    <property type="entry name" value="1-AMINOCYCLOPROPANE-1-CARBOXYLATE DEAMINASE-RELATED"/>
    <property type="match status" value="1"/>
</dbReference>
<feature type="active site" description="Nucleophile" evidence="4">
    <location>
        <position position="76"/>
    </location>
</feature>
<dbReference type="Pfam" id="PF00291">
    <property type="entry name" value="PALP"/>
    <property type="match status" value="1"/>
</dbReference>